<evidence type="ECO:0000259" key="2">
    <source>
        <dbReference type="Pfam" id="PF00078"/>
    </source>
</evidence>
<accession>A0A1V9YIK6</accession>
<feature type="compositionally biased region" description="Polar residues" evidence="1">
    <location>
        <begin position="144"/>
        <end position="165"/>
    </location>
</feature>
<dbReference type="EMBL" id="JNBR01001649">
    <property type="protein sequence ID" value="OQR85573.1"/>
    <property type="molecule type" value="Genomic_DNA"/>
</dbReference>
<protein>
    <submittedName>
        <fullName evidence="4">Uncharacterized protein</fullName>
    </submittedName>
</protein>
<feature type="domain" description="Reverse transcriptase" evidence="2">
    <location>
        <begin position="841"/>
        <end position="943"/>
    </location>
</feature>
<feature type="region of interest" description="Disordered" evidence="1">
    <location>
        <begin position="38"/>
        <end position="86"/>
    </location>
</feature>
<dbReference type="PANTHER" id="PTHR33116">
    <property type="entry name" value="REVERSE TRANSCRIPTASE ZINC-BINDING DOMAIN-CONTAINING PROTEIN-RELATED-RELATED"/>
    <property type="match status" value="1"/>
</dbReference>
<comment type="caution">
    <text evidence="4">The sequence shown here is derived from an EMBL/GenBank/DDBJ whole genome shotgun (WGS) entry which is preliminary data.</text>
</comment>
<dbReference type="Gene3D" id="3.60.10.10">
    <property type="entry name" value="Endonuclease/exonuclease/phosphatase"/>
    <property type="match status" value="1"/>
</dbReference>
<keyword evidence="5" id="KW-1185">Reference proteome</keyword>
<dbReference type="PANTHER" id="PTHR33116:SF78">
    <property type="entry name" value="OS12G0587133 PROTEIN"/>
    <property type="match status" value="1"/>
</dbReference>
<feature type="region of interest" description="Disordered" evidence="1">
    <location>
        <begin position="133"/>
        <end position="165"/>
    </location>
</feature>
<dbReference type="STRING" id="1202772.A0A1V9YIK6"/>
<evidence type="ECO:0000256" key="1">
    <source>
        <dbReference type="SAM" id="MobiDB-lite"/>
    </source>
</evidence>
<organism evidence="4 5">
    <name type="scientific">Achlya hypogyna</name>
    <name type="common">Oomycete</name>
    <name type="synonym">Protoachlya hypogyna</name>
    <dbReference type="NCBI Taxonomy" id="1202772"/>
    <lineage>
        <taxon>Eukaryota</taxon>
        <taxon>Sar</taxon>
        <taxon>Stramenopiles</taxon>
        <taxon>Oomycota</taxon>
        <taxon>Saprolegniomycetes</taxon>
        <taxon>Saprolegniales</taxon>
        <taxon>Achlyaceae</taxon>
        <taxon>Achlya</taxon>
    </lineage>
</organism>
<feature type="compositionally biased region" description="Basic and acidic residues" evidence="1">
    <location>
        <begin position="45"/>
        <end position="62"/>
    </location>
</feature>
<name>A0A1V9YIK6_ACHHY</name>
<feature type="domain" description="Reverse transcriptase zinc-binding" evidence="3">
    <location>
        <begin position="1325"/>
        <end position="1380"/>
    </location>
</feature>
<dbReference type="SUPFAM" id="SSF56219">
    <property type="entry name" value="DNase I-like"/>
    <property type="match status" value="1"/>
</dbReference>
<evidence type="ECO:0000313" key="4">
    <source>
        <dbReference type="EMBL" id="OQR85573.1"/>
    </source>
</evidence>
<dbReference type="Proteomes" id="UP000243579">
    <property type="component" value="Unassembled WGS sequence"/>
</dbReference>
<evidence type="ECO:0000313" key="5">
    <source>
        <dbReference type="Proteomes" id="UP000243579"/>
    </source>
</evidence>
<dbReference type="Pfam" id="PF13966">
    <property type="entry name" value="zf-RVT"/>
    <property type="match status" value="1"/>
</dbReference>
<dbReference type="InterPro" id="IPR000477">
    <property type="entry name" value="RT_dom"/>
</dbReference>
<sequence>MSVREVTVHMSTGEMQTLVFQHKNQAYNETVPPSVLARQARRAHAKEERAQARRKAKDDRRAAMNAAVASAHDTQAEESDGESEEVSYATPVAADVSHAMPEANDMEVDQGMRYAAAQDNLPDENNDMVGTPDAISASHPVYPGSTQQAPVSPQTPAEGTRPTATHVSPRLIHAANDEGSTCIVTSISVPTTPSINLLPKFKTSNNYALLCDSNDDLISDEPDYVDSPSLVLVHVPNKKRPASSSSKSKARIEASKIRARSRRCHKELCQLNELAPQAAAAKAFSDDTTLNKHMALAGLDMFLRLRVPSFLQVAVGSKTPYDALYPETVMNDAALIQIAHDQVFLDRLEAATPLPQYWRESVKFVQKHVPAEGIASSGAVSPPIDQEAHTTPLDLCVVSLNINGFTAESTHHTLSQFALTADVAFFQETKFLDTKAHETAKHHWRQLTNGQGKWYEAPPRYPQLNSERSCRGVVTTIGHNCCFTDVEQVPQTCEGLAHRYALVKAKWGTTSVYLHNIYAPVEHEHRPAFFACLPRHCFDQYAVHIIGGDMNLCLSGALDAIRPSVADQRGSNELLLWLSALGAVDVFRLQHPKRRVFTSPTGKRRLDYIFVTASLLDGRPFKSSHVQENTMSNHSACKVEFSSSRSHSKGPWRTPTWLLKLPSAHKIINSLLDTFLIKTKITSSVEHYYDNMVRLMRHHLHKLHTAMVKAKNAKALELRTNLALALAEAARTGTNEALDLVLTARQLLNTHHASLRAMHAEAAVHRQLSDACRCTKYQLRSPLPRPLRSNFIAAIRSSDGVYHESTEAVQGELHNFYQNLYTAGPQLDSATIDRFLEGLVPLSPILFVLALEPLGELLRQHGHLGLRIGATTHTSSCYADDTQLIARDEGSVQLQLALVESFCAVSGFKLNRRKTKLLTYTTLSPALQEMVVQPDAPVKALGIYVAPGMAMKTRVDMALNKFRDRLLLWSVKTQSLVGKVIILQSVCLPVLWYQLAWVPPDTRTAACIDRMMVQFLHDETPSIRLQRHGTRHFAQDIIFAARTAAGLGLSHAIDLWRSRHRCRMLRFMKAALAPTGAAMWTVPGIALISAAYQPWGSFADLIFADPKHYVVRRVLDSPLLPRTSQLLLLDWFVTRESPFGLPSTDMTTTFRTHPIWHNQFLPVDMAHYGVLQGWYKRYARPMACLGYTRLHHLVEAITSVGSLASTVEAKSRSGTAMAPPASWLHRLERLVITLLPNWFVAPFGGHYQSRVVAPPPDVVATTTWTLRLGERVTLLATATPSQASRRSMIPLAVQLPTSHLGLPDDFYSNPDHTDVVVALRLPDNVLPKFADFVYRVVIRAIPLRSRLHYLGDQTCVLCTMEARETYLHFLIDCPFVQSVWAVYEAALADVGFKCPTSLQNFIFKTPHLRRPWQRAAFDSLWPILRACIWFTIWKRRNDAVFRPHIRLDSPTAVAAKAAFAIQVHVQHLLANDPDNPLLIRLLLALRRNDWARTHLTPPRHIQATTT</sequence>
<dbReference type="Pfam" id="PF00078">
    <property type="entry name" value="RVT_1"/>
    <property type="match status" value="1"/>
</dbReference>
<proteinExistence type="predicted"/>
<evidence type="ECO:0000259" key="3">
    <source>
        <dbReference type="Pfam" id="PF13966"/>
    </source>
</evidence>
<gene>
    <name evidence="4" type="ORF">ACHHYP_11681</name>
</gene>
<dbReference type="OrthoDB" id="121889at2759"/>
<reference evidence="4 5" key="1">
    <citation type="journal article" date="2014" name="Genome Biol. Evol.">
        <title>The secreted proteins of Achlya hypogyna and Thraustotheca clavata identify the ancestral oomycete secretome and reveal gene acquisitions by horizontal gene transfer.</title>
        <authorList>
            <person name="Misner I."/>
            <person name="Blouin N."/>
            <person name="Leonard G."/>
            <person name="Richards T.A."/>
            <person name="Lane C.E."/>
        </authorList>
    </citation>
    <scope>NUCLEOTIDE SEQUENCE [LARGE SCALE GENOMIC DNA]</scope>
    <source>
        <strain evidence="4 5">ATCC 48635</strain>
    </source>
</reference>
<feature type="compositionally biased region" description="Acidic residues" evidence="1">
    <location>
        <begin position="76"/>
        <end position="85"/>
    </location>
</feature>
<dbReference type="InterPro" id="IPR036691">
    <property type="entry name" value="Endo/exonu/phosph_ase_sf"/>
</dbReference>
<dbReference type="InterPro" id="IPR026960">
    <property type="entry name" value="RVT-Znf"/>
</dbReference>